<dbReference type="InterPro" id="IPR035906">
    <property type="entry name" value="MetI-like_sf"/>
</dbReference>
<dbReference type="Gene3D" id="1.10.3720.10">
    <property type="entry name" value="MetI-like"/>
    <property type="match status" value="1"/>
</dbReference>
<gene>
    <name evidence="9" type="ORF">Dfulv_15490</name>
</gene>
<accession>A0ABY5W908</accession>
<comment type="similarity">
    <text evidence="7">Belongs to the binding-protein-dependent transport system permease family.</text>
</comment>
<dbReference type="PROSITE" id="PS50928">
    <property type="entry name" value="ABC_TM1"/>
    <property type="match status" value="1"/>
</dbReference>
<evidence type="ECO:0000256" key="2">
    <source>
        <dbReference type="ARBA" id="ARBA00022448"/>
    </source>
</evidence>
<feature type="transmembrane region" description="Helical" evidence="7">
    <location>
        <begin position="292"/>
        <end position="318"/>
    </location>
</feature>
<protein>
    <submittedName>
        <fullName evidence="9">ABC transporter permease</fullName>
    </submittedName>
</protein>
<dbReference type="InterPro" id="IPR045621">
    <property type="entry name" value="BPD_transp_1_N"/>
</dbReference>
<evidence type="ECO:0000313" key="10">
    <source>
        <dbReference type="Proteomes" id="UP001059617"/>
    </source>
</evidence>
<reference evidence="9" key="2">
    <citation type="submission" date="2022-09" db="EMBL/GenBank/DDBJ databases">
        <title>Biosynthetic gene clusters of Dactylosporangioum fulvum.</title>
        <authorList>
            <person name="Caradec T."/>
        </authorList>
    </citation>
    <scope>NUCLEOTIDE SEQUENCE</scope>
    <source>
        <strain evidence="9">NRRL B-16292</strain>
    </source>
</reference>
<evidence type="ECO:0000313" key="9">
    <source>
        <dbReference type="EMBL" id="UWP85561.1"/>
    </source>
</evidence>
<feature type="transmembrane region" description="Helical" evidence="7">
    <location>
        <begin position="250"/>
        <end position="272"/>
    </location>
</feature>
<keyword evidence="2 7" id="KW-0813">Transport</keyword>
<sequence length="327" mass="34220">MSTANPAIAVAGLRHWLVFAARRIGALVAGLAVLMTATFGIVHLIPGDPAREIAGVTASEATVTQLRAKLNLDKPLVTQYFSYVKGVLIGDFGSSFHSQRSVADIIGARLPASLSLALAAFCVVIVVALLVGISFGALTAESRRPRLLMYFGMVTGFLTSIPGFLLGVGLVYLFGVVTQLLPVAGRDGPSSYVLPVIALAIAPAASMARIVRVQTAVILAQDYIRVARSKRLAPVTVQVRHVLPNLATPVLTLGGMLLPALLGGSVVIENVFNWPGLGTEVVSAVLIKDYPVIQGIVLVLGFGVLLTTALVDLALGILDPRSVMAED</sequence>
<keyword evidence="6 7" id="KW-0472">Membrane</keyword>
<evidence type="ECO:0000259" key="8">
    <source>
        <dbReference type="PROSITE" id="PS50928"/>
    </source>
</evidence>
<keyword evidence="10" id="KW-1185">Reference proteome</keyword>
<evidence type="ECO:0000256" key="3">
    <source>
        <dbReference type="ARBA" id="ARBA00022475"/>
    </source>
</evidence>
<keyword evidence="3" id="KW-1003">Cell membrane</keyword>
<dbReference type="RefSeq" id="WP_259863693.1">
    <property type="nucleotide sequence ID" value="NZ_BAAAST010000012.1"/>
</dbReference>
<feature type="transmembrane region" description="Helical" evidence="7">
    <location>
        <begin position="116"/>
        <end position="140"/>
    </location>
</feature>
<evidence type="ECO:0000256" key="4">
    <source>
        <dbReference type="ARBA" id="ARBA00022692"/>
    </source>
</evidence>
<evidence type="ECO:0000256" key="1">
    <source>
        <dbReference type="ARBA" id="ARBA00004651"/>
    </source>
</evidence>
<keyword evidence="5 7" id="KW-1133">Transmembrane helix</keyword>
<proteinExistence type="inferred from homology"/>
<dbReference type="PANTHER" id="PTHR43163">
    <property type="entry name" value="DIPEPTIDE TRANSPORT SYSTEM PERMEASE PROTEIN DPPB-RELATED"/>
    <property type="match status" value="1"/>
</dbReference>
<dbReference type="Proteomes" id="UP001059617">
    <property type="component" value="Chromosome"/>
</dbReference>
<comment type="subcellular location">
    <subcellularLocation>
        <location evidence="1 7">Cell membrane</location>
        <topology evidence="1 7">Multi-pass membrane protein</topology>
    </subcellularLocation>
</comment>
<evidence type="ECO:0000256" key="6">
    <source>
        <dbReference type="ARBA" id="ARBA00023136"/>
    </source>
</evidence>
<dbReference type="SUPFAM" id="SSF161098">
    <property type="entry name" value="MetI-like"/>
    <property type="match status" value="1"/>
</dbReference>
<reference evidence="9" key="1">
    <citation type="submission" date="2021-04" db="EMBL/GenBank/DDBJ databases">
        <authorList>
            <person name="Hartkoorn R.C."/>
            <person name="Beaudoing E."/>
            <person name="Hot D."/>
        </authorList>
    </citation>
    <scope>NUCLEOTIDE SEQUENCE</scope>
    <source>
        <strain evidence="9">NRRL B-16292</strain>
    </source>
</reference>
<dbReference type="CDD" id="cd06261">
    <property type="entry name" value="TM_PBP2"/>
    <property type="match status" value="1"/>
</dbReference>
<feature type="transmembrane region" description="Helical" evidence="7">
    <location>
        <begin position="24"/>
        <end position="45"/>
    </location>
</feature>
<feature type="transmembrane region" description="Helical" evidence="7">
    <location>
        <begin position="192"/>
        <end position="211"/>
    </location>
</feature>
<evidence type="ECO:0000256" key="5">
    <source>
        <dbReference type="ARBA" id="ARBA00022989"/>
    </source>
</evidence>
<dbReference type="Pfam" id="PF00528">
    <property type="entry name" value="BPD_transp_1"/>
    <property type="match status" value="1"/>
</dbReference>
<dbReference type="InterPro" id="IPR000515">
    <property type="entry name" value="MetI-like"/>
</dbReference>
<dbReference type="EMBL" id="CP073720">
    <property type="protein sequence ID" value="UWP85561.1"/>
    <property type="molecule type" value="Genomic_DNA"/>
</dbReference>
<evidence type="ECO:0000256" key="7">
    <source>
        <dbReference type="RuleBase" id="RU363032"/>
    </source>
</evidence>
<organism evidence="9 10">
    <name type="scientific">Dactylosporangium fulvum</name>
    <dbReference type="NCBI Taxonomy" id="53359"/>
    <lineage>
        <taxon>Bacteria</taxon>
        <taxon>Bacillati</taxon>
        <taxon>Actinomycetota</taxon>
        <taxon>Actinomycetes</taxon>
        <taxon>Micromonosporales</taxon>
        <taxon>Micromonosporaceae</taxon>
        <taxon>Dactylosporangium</taxon>
    </lineage>
</organism>
<feature type="transmembrane region" description="Helical" evidence="7">
    <location>
        <begin position="147"/>
        <end position="172"/>
    </location>
</feature>
<name>A0ABY5W908_9ACTN</name>
<keyword evidence="4 7" id="KW-0812">Transmembrane</keyword>
<dbReference type="PANTHER" id="PTHR43163:SF6">
    <property type="entry name" value="DIPEPTIDE TRANSPORT SYSTEM PERMEASE PROTEIN DPPB-RELATED"/>
    <property type="match status" value="1"/>
</dbReference>
<dbReference type="Pfam" id="PF19300">
    <property type="entry name" value="BPD_transp_1_N"/>
    <property type="match status" value="1"/>
</dbReference>
<feature type="domain" description="ABC transmembrane type-1" evidence="8">
    <location>
        <begin position="110"/>
        <end position="315"/>
    </location>
</feature>